<feature type="transmembrane region" description="Helical" evidence="1">
    <location>
        <begin position="20"/>
        <end position="36"/>
    </location>
</feature>
<dbReference type="EMBL" id="JFFR01000027">
    <property type="protein sequence ID" value="KDN27396.1"/>
    <property type="molecule type" value="Genomic_DNA"/>
</dbReference>
<protein>
    <submittedName>
        <fullName evidence="2">Membrane protein</fullName>
    </submittedName>
</protein>
<keyword evidence="1" id="KW-1133">Transmembrane helix</keyword>
<sequence>MRKFQNFFSELWREIFDVTWTLYKLMIPIIIVIKIVEEMGGITLLSEWLSPLMSFVGLPSEMGLVWATTLLTNIYAGLLVFMNTNAELSVAQVSVLGSLMLIAHSLPIEAAVAKRAGVSVLATMVLRLGGGLLFAWILHQTYTWGGLLEQTAQVIWAPDLNSEQTYLEWAWSQVESLFMIFIIIAVLLFTLKVLKMLGVEKLIAIALRPVLRVLGISPEATNMTIVGMTLGISFGGGLLINEANKGHIPARDIFTAIMLLNLVHSMIEDTILIMLIGADFITIFWGRLLFGLIVVALISHALKRISDVTCEKYLYKSLNG</sequence>
<evidence type="ECO:0000313" key="2">
    <source>
        <dbReference type="EMBL" id="KDN27396.1"/>
    </source>
</evidence>
<organism evidence="2 3">
    <name type="scientific">Vibrio fortis</name>
    <dbReference type="NCBI Taxonomy" id="212667"/>
    <lineage>
        <taxon>Bacteria</taxon>
        <taxon>Pseudomonadati</taxon>
        <taxon>Pseudomonadota</taxon>
        <taxon>Gammaproteobacteria</taxon>
        <taxon>Vibrionales</taxon>
        <taxon>Vibrionaceae</taxon>
        <taxon>Vibrio</taxon>
    </lineage>
</organism>
<keyword evidence="3" id="KW-1185">Reference proteome</keyword>
<comment type="caution">
    <text evidence="2">The sequence shown here is derived from an EMBL/GenBank/DDBJ whole genome shotgun (WGS) entry which is preliminary data.</text>
</comment>
<feature type="transmembrane region" description="Helical" evidence="1">
    <location>
        <begin position="63"/>
        <end position="82"/>
    </location>
</feature>
<keyword evidence="1" id="KW-0472">Membrane</keyword>
<feature type="transmembrane region" description="Helical" evidence="1">
    <location>
        <begin position="284"/>
        <end position="302"/>
    </location>
</feature>
<feature type="transmembrane region" description="Helical" evidence="1">
    <location>
        <begin position="253"/>
        <end position="278"/>
    </location>
</feature>
<gene>
    <name evidence="2" type="ORF">VFDL14_21140</name>
</gene>
<reference evidence="2 3" key="1">
    <citation type="submission" date="2014-02" db="EMBL/GenBank/DDBJ databases">
        <title>Vibrio fortis Dalian14 Genome Sequencing.</title>
        <authorList>
            <person name="Wang Y."/>
            <person name="Song L."/>
            <person name="Liu G."/>
            <person name="Ding J."/>
        </authorList>
    </citation>
    <scope>NUCLEOTIDE SEQUENCE [LARGE SCALE GENOMIC DNA]</scope>
    <source>
        <strain evidence="2 3">Dalian14</strain>
    </source>
</reference>
<dbReference type="AlphaFoldDB" id="A0A066UIY6"/>
<dbReference type="RefSeq" id="WP_032552753.1">
    <property type="nucleotide sequence ID" value="NZ_JFFR01000027.1"/>
</dbReference>
<proteinExistence type="predicted"/>
<feature type="transmembrane region" description="Helical" evidence="1">
    <location>
        <begin position="118"/>
        <end position="138"/>
    </location>
</feature>
<dbReference type="Proteomes" id="UP000027219">
    <property type="component" value="Unassembled WGS sequence"/>
</dbReference>
<dbReference type="OrthoDB" id="9797308at2"/>
<evidence type="ECO:0000313" key="3">
    <source>
        <dbReference type="Proteomes" id="UP000027219"/>
    </source>
</evidence>
<name>A0A066UIY6_9VIBR</name>
<keyword evidence="1" id="KW-0812">Transmembrane</keyword>
<dbReference type="STRING" id="212667.VFDL14_21140"/>
<feature type="transmembrane region" description="Helical" evidence="1">
    <location>
        <begin position="169"/>
        <end position="191"/>
    </location>
</feature>
<accession>A0A066UIY6</accession>
<evidence type="ECO:0000256" key="1">
    <source>
        <dbReference type="SAM" id="Phobius"/>
    </source>
</evidence>